<reference evidence="3" key="1">
    <citation type="submission" date="2015-07" db="EMBL/GenBank/DDBJ databases">
        <title>Discovery of a poly(ethylene terephthalate assimilation.</title>
        <authorList>
            <person name="Yoshida S."/>
            <person name="Hiraga K."/>
            <person name="Takehana T."/>
            <person name="Taniguchi I."/>
            <person name="Yamaji H."/>
            <person name="Maeda Y."/>
            <person name="Toyohara K."/>
            <person name="Miyamoto K."/>
            <person name="Kimura Y."/>
            <person name="Oda K."/>
        </authorList>
    </citation>
    <scope>NUCLEOTIDE SEQUENCE [LARGE SCALE GENOMIC DNA]</scope>
    <source>
        <strain evidence="3">NBRC 110686 / TISTR 2288 / 201-F6</strain>
    </source>
</reference>
<reference evidence="2 3" key="2">
    <citation type="journal article" date="2016" name="Science">
        <title>A bacterium that degrades and assimilates poly(ethylene terephthalate).</title>
        <authorList>
            <person name="Yoshida S."/>
            <person name="Hiraga K."/>
            <person name="Takehana T."/>
            <person name="Taniguchi I."/>
            <person name="Yamaji H."/>
            <person name="Maeda Y."/>
            <person name="Toyohara K."/>
            <person name="Miyamoto K."/>
            <person name="Kimura Y."/>
            <person name="Oda K."/>
        </authorList>
    </citation>
    <scope>NUCLEOTIDE SEQUENCE [LARGE SCALE GENOMIC DNA]</scope>
    <source>
        <strain evidence="3">NBRC 110686 / TISTR 2288 / 201-F6</strain>
    </source>
</reference>
<evidence type="ECO:0008006" key="4">
    <source>
        <dbReference type="Google" id="ProtNLM"/>
    </source>
</evidence>
<dbReference type="RefSeq" id="WP_054019985.1">
    <property type="nucleotide sequence ID" value="NZ_BBYR01000030.1"/>
</dbReference>
<accession>A0A0K8P001</accession>
<name>A0A0K8P001_PISS1</name>
<gene>
    <name evidence="2" type="ORF">ISF6_1801</name>
</gene>
<dbReference type="AlphaFoldDB" id="A0A0K8P001"/>
<keyword evidence="1" id="KW-0732">Signal</keyword>
<evidence type="ECO:0000256" key="1">
    <source>
        <dbReference type="SAM" id="SignalP"/>
    </source>
</evidence>
<evidence type="ECO:0000313" key="3">
    <source>
        <dbReference type="Proteomes" id="UP000037660"/>
    </source>
</evidence>
<comment type="caution">
    <text evidence="2">The sequence shown here is derived from an EMBL/GenBank/DDBJ whole genome shotgun (WGS) entry which is preliminary data.</text>
</comment>
<dbReference type="EMBL" id="BBYR01000030">
    <property type="protein sequence ID" value="GAP35961.1"/>
    <property type="molecule type" value="Genomic_DNA"/>
</dbReference>
<protein>
    <recommendedName>
        <fullName evidence="4">DUF3558 domain-containing protein</fullName>
    </recommendedName>
</protein>
<feature type="chain" id="PRO_5005513584" description="DUF3558 domain-containing protein" evidence="1">
    <location>
        <begin position="35"/>
        <end position="172"/>
    </location>
</feature>
<keyword evidence="3" id="KW-1185">Reference proteome</keyword>
<dbReference type="STRING" id="1547922.ISF6_1801"/>
<evidence type="ECO:0000313" key="2">
    <source>
        <dbReference type="EMBL" id="GAP35961.1"/>
    </source>
</evidence>
<proteinExistence type="predicted"/>
<sequence length="172" mass="17469">MRLLRSANPSAVQRRGGLAAAAGVLSLASLAAQAAPPPCPYQADLVSKVVGLRVAAGQAEPGIGGTSCKYAGQNGGPSLWVLVLPPGSDQAMMRTMTAGGPKARFEPIAGDPDGAARVRSPAGDGVVDLSYTRGGYVVFVRASGMGHEPDAKTRAARDDALAAKLLKLPRIP</sequence>
<feature type="signal peptide" evidence="1">
    <location>
        <begin position="1"/>
        <end position="34"/>
    </location>
</feature>
<organism evidence="2 3">
    <name type="scientific">Piscinibacter sakaiensis</name>
    <name type="common">Ideonella sakaiensis</name>
    <dbReference type="NCBI Taxonomy" id="1547922"/>
    <lineage>
        <taxon>Bacteria</taxon>
        <taxon>Pseudomonadati</taxon>
        <taxon>Pseudomonadota</taxon>
        <taxon>Betaproteobacteria</taxon>
        <taxon>Burkholderiales</taxon>
        <taxon>Sphaerotilaceae</taxon>
        <taxon>Piscinibacter</taxon>
    </lineage>
</organism>
<dbReference type="Proteomes" id="UP000037660">
    <property type="component" value="Unassembled WGS sequence"/>
</dbReference>